<evidence type="ECO:0000313" key="1">
    <source>
        <dbReference type="EMBL" id="THU71989.1"/>
    </source>
</evidence>
<accession>A0A4S8KAD3</accession>
<organism evidence="1 2">
    <name type="scientific">Musa balbisiana</name>
    <name type="common">Banana</name>
    <dbReference type="NCBI Taxonomy" id="52838"/>
    <lineage>
        <taxon>Eukaryota</taxon>
        <taxon>Viridiplantae</taxon>
        <taxon>Streptophyta</taxon>
        <taxon>Embryophyta</taxon>
        <taxon>Tracheophyta</taxon>
        <taxon>Spermatophyta</taxon>
        <taxon>Magnoliopsida</taxon>
        <taxon>Liliopsida</taxon>
        <taxon>Zingiberales</taxon>
        <taxon>Musaceae</taxon>
        <taxon>Musa</taxon>
    </lineage>
</organism>
<comment type="caution">
    <text evidence="1">The sequence shown here is derived from an EMBL/GenBank/DDBJ whole genome shotgun (WGS) entry which is preliminary data.</text>
</comment>
<keyword evidence="2" id="KW-1185">Reference proteome</keyword>
<dbReference type="Proteomes" id="UP000317650">
    <property type="component" value="Chromosome 4"/>
</dbReference>
<proteinExistence type="predicted"/>
<reference evidence="1 2" key="1">
    <citation type="journal article" date="2019" name="Nat. Plants">
        <title>Genome sequencing of Musa balbisiana reveals subgenome evolution and function divergence in polyploid bananas.</title>
        <authorList>
            <person name="Yao X."/>
        </authorList>
    </citation>
    <scope>NUCLEOTIDE SEQUENCE [LARGE SCALE GENOMIC DNA]</scope>
    <source>
        <strain evidence="2">cv. DH-PKW</strain>
        <tissue evidence="1">Leaves</tissue>
    </source>
</reference>
<dbReference type="AlphaFoldDB" id="A0A4S8KAD3"/>
<dbReference type="EMBL" id="PYDT01000001">
    <property type="protein sequence ID" value="THU71989.1"/>
    <property type="molecule type" value="Genomic_DNA"/>
</dbReference>
<evidence type="ECO:0000313" key="2">
    <source>
        <dbReference type="Proteomes" id="UP000317650"/>
    </source>
</evidence>
<sequence>MVRGGIVVEATTSSSTEPLLHSRALYTRSLSRFDDELRSFQSYLSGLLVPLPPPGHLRPHRLRLHPLLCPSLSCLRRDGLTLPHLCLWPLLPLSFRLHLSLRRGEQAGSGGLYGLAQSLLLLALHLCDVMLHGGGGGQHHSGRHGGMRLGVDE</sequence>
<name>A0A4S8KAD3_MUSBA</name>
<protein>
    <submittedName>
        <fullName evidence="1">Uncharacterized protein</fullName>
    </submittedName>
</protein>
<gene>
    <name evidence="1" type="ORF">C4D60_Mb04t07370</name>
</gene>